<dbReference type="Proteomes" id="UP000298030">
    <property type="component" value="Unassembled WGS sequence"/>
</dbReference>
<accession>A0A4Y7T5A6</accession>
<gene>
    <name evidence="2" type="ORF">FA13DRAFT_691920</name>
</gene>
<organism evidence="2 3">
    <name type="scientific">Coprinellus micaceus</name>
    <name type="common">Glistening ink-cap mushroom</name>
    <name type="synonym">Coprinus micaceus</name>
    <dbReference type="NCBI Taxonomy" id="71717"/>
    <lineage>
        <taxon>Eukaryota</taxon>
        <taxon>Fungi</taxon>
        <taxon>Dikarya</taxon>
        <taxon>Basidiomycota</taxon>
        <taxon>Agaricomycotina</taxon>
        <taxon>Agaricomycetes</taxon>
        <taxon>Agaricomycetidae</taxon>
        <taxon>Agaricales</taxon>
        <taxon>Agaricineae</taxon>
        <taxon>Psathyrellaceae</taxon>
        <taxon>Coprinellus</taxon>
    </lineage>
</organism>
<name>A0A4Y7T5A6_COPMI</name>
<reference evidence="2 3" key="1">
    <citation type="journal article" date="2019" name="Nat. Ecol. Evol.">
        <title>Megaphylogeny resolves global patterns of mushroom evolution.</title>
        <authorList>
            <person name="Varga T."/>
            <person name="Krizsan K."/>
            <person name="Foldi C."/>
            <person name="Dima B."/>
            <person name="Sanchez-Garcia M."/>
            <person name="Sanchez-Ramirez S."/>
            <person name="Szollosi G.J."/>
            <person name="Szarkandi J.G."/>
            <person name="Papp V."/>
            <person name="Albert L."/>
            <person name="Andreopoulos W."/>
            <person name="Angelini C."/>
            <person name="Antonin V."/>
            <person name="Barry K.W."/>
            <person name="Bougher N.L."/>
            <person name="Buchanan P."/>
            <person name="Buyck B."/>
            <person name="Bense V."/>
            <person name="Catcheside P."/>
            <person name="Chovatia M."/>
            <person name="Cooper J."/>
            <person name="Damon W."/>
            <person name="Desjardin D."/>
            <person name="Finy P."/>
            <person name="Geml J."/>
            <person name="Haridas S."/>
            <person name="Hughes K."/>
            <person name="Justo A."/>
            <person name="Karasinski D."/>
            <person name="Kautmanova I."/>
            <person name="Kiss B."/>
            <person name="Kocsube S."/>
            <person name="Kotiranta H."/>
            <person name="LaButti K.M."/>
            <person name="Lechner B.E."/>
            <person name="Liimatainen K."/>
            <person name="Lipzen A."/>
            <person name="Lukacs Z."/>
            <person name="Mihaltcheva S."/>
            <person name="Morgado L.N."/>
            <person name="Niskanen T."/>
            <person name="Noordeloos M.E."/>
            <person name="Ohm R.A."/>
            <person name="Ortiz-Santana B."/>
            <person name="Ovrebo C."/>
            <person name="Racz N."/>
            <person name="Riley R."/>
            <person name="Savchenko A."/>
            <person name="Shiryaev A."/>
            <person name="Soop K."/>
            <person name="Spirin V."/>
            <person name="Szebenyi C."/>
            <person name="Tomsovsky M."/>
            <person name="Tulloss R.E."/>
            <person name="Uehling J."/>
            <person name="Grigoriev I.V."/>
            <person name="Vagvolgyi C."/>
            <person name="Papp T."/>
            <person name="Martin F.M."/>
            <person name="Miettinen O."/>
            <person name="Hibbett D.S."/>
            <person name="Nagy L.G."/>
        </authorList>
    </citation>
    <scope>NUCLEOTIDE SEQUENCE [LARGE SCALE GENOMIC DNA]</scope>
    <source>
        <strain evidence="2 3">FP101781</strain>
    </source>
</reference>
<dbReference type="EMBL" id="QPFP01000029">
    <property type="protein sequence ID" value="TEB29134.1"/>
    <property type="molecule type" value="Genomic_DNA"/>
</dbReference>
<feature type="region of interest" description="Disordered" evidence="1">
    <location>
        <begin position="25"/>
        <end position="78"/>
    </location>
</feature>
<protein>
    <submittedName>
        <fullName evidence="2">Uncharacterized protein</fullName>
    </submittedName>
</protein>
<evidence type="ECO:0000313" key="2">
    <source>
        <dbReference type="EMBL" id="TEB29134.1"/>
    </source>
</evidence>
<feature type="compositionally biased region" description="Pro residues" evidence="1">
    <location>
        <begin position="67"/>
        <end position="78"/>
    </location>
</feature>
<evidence type="ECO:0000256" key="1">
    <source>
        <dbReference type="SAM" id="MobiDB-lite"/>
    </source>
</evidence>
<proteinExistence type="predicted"/>
<evidence type="ECO:0000313" key="3">
    <source>
        <dbReference type="Proteomes" id="UP000298030"/>
    </source>
</evidence>
<dbReference type="AlphaFoldDB" id="A0A4Y7T5A6"/>
<comment type="caution">
    <text evidence="2">The sequence shown here is derived from an EMBL/GenBank/DDBJ whole genome shotgun (WGS) entry which is preliminary data.</text>
</comment>
<keyword evidence="3" id="KW-1185">Reference proteome</keyword>
<sequence>MYKTFLETLLSGVLTIIQFPGVQPRSTGNQRAFDSREAKSLWSSRPLAGPPNIPLKVTSRAPKFGPDSPPPVWPGSPI</sequence>